<feature type="chain" id="PRO_5043023666" evidence="1">
    <location>
        <begin position="21"/>
        <end position="423"/>
    </location>
</feature>
<proteinExistence type="predicted"/>
<dbReference type="EMBL" id="JAVHJM010000002">
    <property type="protein sequence ID" value="KAK6518100.1"/>
    <property type="molecule type" value="Genomic_DNA"/>
</dbReference>
<keyword evidence="1" id="KW-0732">Signal</keyword>
<evidence type="ECO:0000313" key="2">
    <source>
        <dbReference type="EMBL" id="KAK6518100.1"/>
    </source>
</evidence>
<protein>
    <submittedName>
        <fullName evidence="2">Uncharacterized protein</fullName>
    </submittedName>
</protein>
<name>A0AAN8NNW5_9PEZI</name>
<accession>A0AAN8NNW5</accession>
<gene>
    <name evidence="2" type="ORF">TWF506_005261</name>
</gene>
<dbReference type="AlphaFoldDB" id="A0AAN8NNW5"/>
<feature type="signal peptide" evidence="1">
    <location>
        <begin position="1"/>
        <end position="20"/>
    </location>
</feature>
<sequence length="423" mass="48439">MVTRAAVFTLLMLSAYPVHSFKISFHDPPIPGGPLDYTDYSGKSYECYPIPQNERTGEQKVDDIVVQTESTAIVPIGFYAVSNNPQDAPCAKQNLQIVALFPRNSRKDMEQYFTPIWPRLSYWRRLQPGYDDWVLLGRRMEPGDVLNRSGSGWLTEKSEIQTRRAQDVDPEPYRIIQQNTPAAPQQGLNLPTMEPTKPPEELELMVKQQLQQDFRPKSQVLDPKVLRDQIFELAAHYKTQALKANPDLKIDLAELEPLLPEITALQQYKDDLFVDRLNPSEYTDYVSDIAKIQRTVGQKNGYMPVPPALRHRFSGQKLNRLGFNVIPKEELRNEFAQQRNPHSYFRRFAGMGRNSLIGEIVPSTYDWKENGGMMSLNPQVQSPRRVQIVETDEGETKVQDNTDLNGELRKTFTQEELRAASGN</sequence>
<keyword evidence="3" id="KW-1185">Reference proteome</keyword>
<organism evidence="2 3">
    <name type="scientific">Arthrobotrys conoides</name>
    <dbReference type="NCBI Taxonomy" id="74498"/>
    <lineage>
        <taxon>Eukaryota</taxon>
        <taxon>Fungi</taxon>
        <taxon>Dikarya</taxon>
        <taxon>Ascomycota</taxon>
        <taxon>Pezizomycotina</taxon>
        <taxon>Orbiliomycetes</taxon>
        <taxon>Orbiliales</taxon>
        <taxon>Orbiliaceae</taxon>
        <taxon>Arthrobotrys</taxon>
    </lineage>
</organism>
<comment type="caution">
    <text evidence="2">The sequence shown here is derived from an EMBL/GenBank/DDBJ whole genome shotgun (WGS) entry which is preliminary data.</text>
</comment>
<reference evidence="2 3" key="1">
    <citation type="submission" date="2019-10" db="EMBL/GenBank/DDBJ databases">
        <authorList>
            <person name="Palmer J.M."/>
        </authorList>
    </citation>
    <scope>NUCLEOTIDE SEQUENCE [LARGE SCALE GENOMIC DNA]</scope>
    <source>
        <strain evidence="2 3">TWF506</strain>
    </source>
</reference>
<evidence type="ECO:0000256" key="1">
    <source>
        <dbReference type="SAM" id="SignalP"/>
    </source>
</evidence>
<dbReference type="Proteomes" id="UP001307849">
    <property type="component" value="Unassembled WGS sequence"/>
</dbReference>
<evidence type="ECO:0000313" key="3">
    <source>
        <dbReference type="Proteomes" id="UP001307849"/>
    </source>
</evidence>